<reference evidence="1" key="1">
    <citation type="journal article" date="2015" name="Nature">
        <title>Complex archaea that bridge the gap between prokaryotes and eukaryotes.</title>
        <authorList>
            <person name="Spang A."/>
            <person name="Saw J.H."/>
            <person name="Jorgensen S.L."/>
            <person name="Zaremba-Niedzwiedzka K."/>
            <person name="Martijn J."/>
            <person name="Lind A.E."/>
            <person name="van Eijk R."/>
            <person name="Schleper C."/>
            <person name="Guy L."/>
            <person name="Ettema T.J."/>
        </authorList>
    </citation>
    <scope>NUCLEOTIDE SEQUENCE</scope>
</reference>
<proteinExistence type="predicted"/>
<dbReference type="EMBL" id="LAZR01002979">
    <property type="protein sequence ID" value="KKN23355.1"/>
    <property type="molecule type" value="Genomic_DNA"/>
</dbReference>
<name>A0A0F9NV53_9ZZZZ</name>
<gene>
    <name evidence="1" type="ORF">LCGC14_0905770</name>
</gene>
<accession>A0A0F9NV53</accession>
<comment type="caution">
    <text evidence="1">The sequence shown here is derived from an EMBL/GenBank/DDBJ whole genome shotgun (WGS) entry which is preliminary data.</text>
</comment>
<protein>
    <submittedName>
        <fullName evidence="1">Uncharacterized protein</fullName>
    </submittedName>
</protein>
<sequence length="114" mass="13470">MSVSLNSKNYLKKFLLLNQKEIKYQTPLILQMYGTLNTVNMRKENRYILCNFLDQYSDQIDLNENVYETNNQKSLNQLFLQAFNKAKKFKLIKVLYEEYLTSIGAISAKKTLQI</sequence>
<evidence type="ECO:0000313" key="1">
    <source>
        <dbReference type="EMBL" id="KKN23355.1"/>
    </source>
</evidence>
<organism evidence="1">
    <name type="scientific">marine sediment metagenome</name>
    <dbReference type="NCBI Taxonomy" id="412755"/>
    <lineage>
        <taxon>unclassified sequences</taxon>
        <taxon>metagenomes</taxon>
        <taxon>ecological metagenomes</taxon>
    </lineage>
</organism>
<dbReference type="AlphaFoldDB" id="A0A0F9NV53"/>